<dbReference type="InterPro" id="IPR027417">
    <property type="entry name" value="P-loop_NTPase"/>
</dbReference>
<evidence type="ECO:0000313" key="12">
    <source>
        <dbReference type="EMBL" id="NDV37796.1"/>
    </source>
</evidence>
<dbReference type="SMART" id="SM00178">
    <property type="entry name" value="SAR"/>
    <property type="match status" value="1"/>
</dbReference>
<dbReference type="PANTHER" id="PTHR11711">
    <property type="entry name" value="ADP RIBOSYLATION FACTOR-RELATED"/>
    <property type="match status" value="1"/>
</dbReference>
<dbReference type="Pfam" id="PF00025">
    <property type="entry name" value="Arf"/>
    <property type="match status" value="1"/>
</dbReference>
<evidence type="ECO:0000256" key="8">
    <source>
        <dbReference type="ARBA" id="ARBA00059050"/>
    </source>
</evidence>
<evidence type="ECO:0000256" key="1">
    <source>
        <dbReference type="ARBA" id="ARBA00004555"/>
    </source>
</evidence>
<comment type="function">
    <text evidence="8">GTP-binding protein that may be involved in protein trafficking. May modulate vesicle budding and uncoating within the Golgi apparatus.</text>
</comment>
<protein>
    <recommendedName>
        <fullName evidence="13">ADP-ribosylation factor</fullName>
    </recommendedName>
</protein>
<evidence type="ECO:0000256" key="2">
    <source>
        <dbReference type="ARBA" id="ARBA00010290"/>
    </source>
</evidence>
<feature type="binding site" evidence="9">
    <location>
        <position position="50"/>
    </location>
    <ligand>
        <name>GTP</name>
        <dbReference type="ChEBI" id="CHEBI:37565"/>
    </ligand>
</feature>
<dbReference type="NCBIfam" id="TIGR00231">
    <property type="entry name" value="small_GTP"/>
    <property type="match status" value="1"/>
</dbReference>
<evidence type="ECO:0000256" key="5">
    <source>
        <dbReference type="ARBA" id="ARBA00022927"/>
    </source>
</evidence>
<feature type="binding site" evidence="9">
    <location>
        <begin position="106"/>
        <end position="109"/>
    </location>
    <ligand>
        <name>GTP</name>
        <dbReference type="ChEBI" id="CHEBI:37565"/>
    </ligand>
</feature>
<keyword evidence="3 9" id="KW-0547">Nucleotide-binding</keyword>
<reference evidence="12" key="1">
    <citation type="journal article" date="2020" name="J. Eukaryot. Microbiol.">
        <title>De novo Sequencing, Assembly and Annotation of the Transcriptome for the Free-Living Testate Amoeba Arcella intermedia.</title>
        <authorList>
            <person name="Ribeiro G.M."/>
            <person name="Porfirio-Sousa A.L."/>
            <person name="Maurer-Alcala X.X."/>
            <person name="Katz L.A."/>
            <person name="Lahr D.J.G."/>
        </authorList>
    </citation>
    <scope>NUCLEOTIDE SEQUENCE</scope>
</reference>
<evidence type="ECO:0000256" key="6">
    <source>
        <dbReference type="ARBA" id="ARBA00023034"/>
    </source>
</evidence>
<dbReference type="InterPro" id="IPR006689">
    <property type="entry name" value="Small_GTPase_ARF/SAR"/>
</dbReference>
<keyword evidence="4" id="KW-0931">ER-Golgi transport</keyword>
<keyword evidence="10" id="KW-0479">Metal-binding</keyword>
<proteinExistence type="inferred from homology"/>
<dbReference type="InterPro" id="IPR005225">
    <property type="entry name" value="Small_GTP-bd"/>
</dbReference>
<keyword evidence="10" id="KW-0460">Magnesium</keyword>
<dbReference type="AlphaFoldDB" id="A0A6B2LL61"/>
<dbReference type="SMART" id="SM00177">
    <property type="entry name" value="ARF"/>
    <property type="match status" value="1"/>
</dbReference>
<evidence type="ECO:0000256" key="7">
    <source>
        <dbReference type="ARBA" id="ARBA00023134"/>
    </source>
</evidence>
<keyword evidence="5" id="KW-0813">Transport</keyword>
<comment type="similarity">
    <text evidence="2 11">Belongs to the small GTPase superfamily. Arf family.</text>
</comment>
<dbReference type="PRINTS" id="PR00328">
    <property type="entry name" value="SAR1GTPBP"/>
</dbReference>
<dbReference type="FunFam" id="3.40.50.300:FF:000412">
    <property type="entry name" value="ADP-ribosylation factor 1"/>
    <property type="match status" value="1"/>
</dbReference>
<name>A0A6B2LL61_9EUKA</name>
<dbReference type="GO" id="GO:0005794">
    <property type="term" value="C:Golgi apparatus"/>
    <property type="evidence" value="ECO:0007669"/>
    <property type="project" value="UniProtKB-SubCell"/>
</dbReference>
<keyword evidence="7 9" id="KW-0342">GTP-binding</keyword>
<dbReference type="GO" id="GO:0015031">
    <property type="term" value="P:protein transport"/>
    <property type="evidence" value="ECO:0007669"/>
    <property type="project" value="UniProtKB-KW"/>
</dbReference>
<evidence type="ECO:0000256" key="4">
    <source>
        <dbReference type="ARBA" id="ARBA00022892"/>
    </source>
</evidence>
<keyword evidence="6" id="KW-0333">Golgi apparatus</keyword>
<dbReference type="GO" id="GO:0003924">
    <property type="term" value="F:GTPase activity"/>
    <property type="evidence" value="ECO:0007669"/>
    <property type="project" value="InterPro"/>
</dbReference>
<feature type="binding site" evidence="10">
    <location>
        <position position="11"/>
    </location>
    <ligand>
        <name>Mg(2+)</name>
        <dbReference type="ChEBI" id="CHEBI:18420"/>
    </ligand>
</feature>
<evidence type="ECO:0000256" key="11">
    <source>
        <dbReference type="RuleBase" id="RU003925"/>
    </source>
</evidence>
<evidence type="ECO:0000256" key="3">
    <source>
        <dbReference type="ARBA" id="ARBA00022741"/>
    </source>
</evidence>
<dbReference type="SUPFAM" id="SSF52540">
    <property type="entry name" value="P-loop containing nucleoside triphosphate hydrolases"/>
    <property type="match status" value="1"/>
</dbReference>
<dbReference type="GO" id="GO:0005525">
    <property type="term" value="F:GTP binding"/>
    <property type="evidence" value="ECO:0007669"/>
    <property type="project" value="UniProtKB-KW"/>
</dbReference>
<keyword evidence="5" id="KW-0653">Protein transport</keyword>
<dbReference type="Gene3D" id="3.40.50.300">
    <property type="entry name" value="P-loop containing nucleotide triphosphate hydrolases"/>
    <property type="match status" value="1"/>
</dbReference>
<accession>A0A6B2LL61</accession>
<evidence type="ECO:0000256" key="9">
    <source>
        <dbReference type="PIRSR" id="PIRSR606689-1"/>
    </source>
</evidence>
<dbReference type="EMBL" id="GIBP01008827">
    <property type="protein sequence ID" value="NDV37796.1"/>
    <property type="molecule type" value="Transcribed_RNA"/>
</dbReference>
<dbReference type="InterPro" id="IPR024156">
    <property type="entry name" value="Small_GTPase_ARF"/>
</dbReference>
<evidence type="ECO:0000256" key="10">
    <source>
        <dbReference type="PIRSR" id="PIRSR606689-2"/>
    </source>
</evidence>
<dbReference type="CDD" id="cd00878">
    <property type="entry name" value="Arf_Arl"/>
    <property type="match status" value="1"/>
</dbReference>
<dbReference type="PROSITE" id="PS51417">
    <property type="entry name" value="ARF"/>
    <property type="match status" value="1"/>
</dbReference>
<feature type="binding site" evidence="9">
    <location>
        <begin position="4"/>
        <end position="11"/>
    </location>
    <ligand>
        <name>GTP</name>
        <dbReference type="ChEBI" id="CHEBI:37565"/>
    </ligand>
</feature>
<dbReference type="GO" id="GO:0046872">
    <property type="term" value="F:metal ion binding"/>
    <property type="evidence" value="ECO:0007669"/>
    <property type="project" value="UniProtKB-KW"/>
</dbReference>
<dbReference type="GO" id="GO:0030010">
    <property type="term" value="P:establishment of cell polarity"/>
    <property type="evidence" value="ECO:0007669"/>
    <property type="project" value="UniProtKB-ARBA"/>
</dbReference>
<feature type="binding site" evidence="10">
    <location>
        <position position="28"/>
    </location>
    <ligand>
        <name>Mg(2+)</name>
        <dbReference type="ChEBI" id="CHEBI:18420"/>
    </ligand>
</feature>
<comment type="subcellular location">
    <subcellularLocation>
        <location evidence="1">Golgi apparatus</location>
    </subcellularLocation>
</comment>
<organism evidence="12">
    <name type="scientific">Arcella intermedia</name>
    <dbReference type="NCBI Taxonomy" id="1963864"/>
    <lineage>
        <taxon>Eukaryota</taxon>
        <taxon>Amoebozoa</taxon>
        <taxon>Tubulinea</taxon>
        <taxon>Elardia</taxon>
        <taxon>Arcellinida</taxon>
        <taxon>Sphaerothecina</taxon>
        <taxon>Arcellidae</taxon>
        <taxon>Arcella</taxon>
    </lineage>
</organism>
<sequence>MMVGLDAPGKTTILYKLKLGDIVTTIPTIGFNVETVSLHSRTYTLWDVGGPDKIRPLWRHYYAGIDASIFVIDSNDIPRMEEAISELRRLTSAEELTNVPCLIFANKQDLPGALPPEEIARMIGLTLRPEMLMHVQGSIATQGVGLAEGFAWLNSVLDALGK</sequence>
<evidence type="ECO:0008006" key="13">
    <source>
        <dbReference type="Google" id="ProtNLM"/>
    </source>
</evidence>
<dbReference type="GO" id="GO:0016192">
    <property type="term" value="P:vesicle-mediated transport"/>
    <property type="evidence" value="ECO:0007669"/>
    <property type="project" value="UniProtKB-KW"/>
</dbReference>